<sequence>MSDSGDVSMSDAEPEPTGPPSISIPDPPKLPALFEDDQGVVHPTVWRQHARHFVARYNKDFTGFDVRQKSGADSRGDQNGGTGDDDDDEEEDEEDREDVDADEDEDEDEDEDIQDANDWPYHLGPPTEVAQSSGVIKTWGLQLLDAAGFINCEQDDGDAYMDPEGRWAKTRNPHNLEAERIHPVFRKDMFQNITDDGYELMLPAILLASAWLDDPTTLNFFYGVWADEQHTSFWNVNLGHCTIVHVPQTLSEYSQRETHEKIVAMRNWTSWRIVNASFLVDREAIADTGTKLDDNGKPVPASGPYTRQTEIHLSKFNLKLLHLFDHHVSTESQGYEKMLEDTLDLAGIPDSHKFRDFDLNSANMRTYFQLADAMIHEFAHAFNRAYYNEPDFLFAGPRDYKEPWVAGNRNNEMGFSLVKHVLGEVPWASTIWRIPMSHKEKFVQNMLCPFGFYTANRWDAGRGSTPAVREYVLPDLPVHQAQERQIHYPLPQKHVNAMYTKEMWTEHVPRWGLAALKLPQPLAWAAI</sequence>
<evidence type="ECO:0000313" key="2">
    <source>
        <dbReference type="EMBL" id="KAH0225316.1"/>
    </source>
</evidence>
<evidence type="ECO:0000256" key="1">
    <source>
        <dbReference type="SAM" id="MobiDB-lite"/>
    </source>
</evidence>
<dbReference type="AlphaFoldDB" id="A0A9P8K7N6"/>
<name>A0A9P8K7N6_AURME</name>
<dbReference type="Proteomes" id="UP000767238">
    <property type="component" value="Unassembled WGS sequence"/>
</dbReference>
<feature type="region of interest" description="Disordered" evidence="1">
    <location>
        <begin position="66"/>
        <end position="127"/>
    </location>
</feature>
<protein>
    <submittedName>
        <fullName evidence="2">Uncharacterized protein</fullName>
    </submittedName>
</protein>
<feature type="non-terminal residue" evidence="2">
    <location>
        <position position="1"/>
    </location>
</feature>
<reference evidence="2" key="1">
    <citation type="journal article" date="2021" name="J Fungi (Basel)">
        <title>Virulence traits and population genomics of the black yeast Aureobasidium melanogenum.</title>
        <authorList>
            <person name="Cernosa A."/>
            <person name="Sun X."/>
            <person name="Gostincar C."/>
            <person name="Fang C."/>
            <person name="Gunde-Cimerman N."/>
            <person name="Song Z."/>
        </authorList>
    </citation>
    <scope>NUCLEOTIDE SEQUENCE</scope>
    <source>
        <strain evidence="2">EXF-8016</strain>
    </source>
</reference>
<organism evidence="2 3">
    <name type="scientific">Aureobasidium melanogenum</name>
    <name type="common">Aureobasidium pullulans var. melanogenum</name>
    <dbReference type="NCBI Taxonomy" id="46634"/>
    <lineage>
        <taxon>Eukaryota</taxon>
        <taxon>Fungi</taxon>
        <taxon>Dikarya</taxon>
        <taxon>Ascomycota</taxon>
        <taxon>Pezizomycotina</taxon>
        <taxon>Dothideomycetes</taxon>
        <taxon>Dothideomycetidae</taxon>
        <taxon>Dothideales</taxon>
        <taxon>Saccotheciaceae</taxon>
        <taxon>Aureobasidium</taxon>
    </lineage>
</organism>
<proteinExistence type="predicted"/>
<comment type="caution">
    <text evidence="2">The sequence shown here is derived from an EMBL/GenBank/DDBJ whole genome shotgun (WGS) entry which is preliminary data.</text>
</comment>
<feature type="compositionally biased region" description="Basic and acidic residues" evidence="1">
    <location>
        <begin position="66"/>
        <end position="76"/>
    </location>
</feature>
<evidence type="ECO:0000313" key="3">
    <source>
        <dbReference type="Proteomes" id="UP000767238"/>
    </source>
</evidence>
<feature type="compositionally biased region" description="Acidic residues" evidence="1">
    <location>
        <begin position="83"/>
        <end position="115"/>
    </location>
</feature>
<dbReference type="OrthoDB" id="10254945at2759"/>
<gene>
    <name evidence="2" type="ORF">KCV03_g3048</name>
</gene>
<dbReference type="EMBL" id="JAHFYH010000015">
    <property type="protein sequence ID" value="KAH0225316.1"/>
    <property type="molecule type" value="Genomic_DNA"/>
</dbReference>
<reference evidence="2" key="2">
    <citation type="submission" date="2021-08" db="EMBL/GenBank/DDBJ databases">
        <authorList>
            <person name="Gostincar C."/>
            <person name="Sun X."/>
            <person name="Song Z."/>
            <person name="Gunde-Cimerman N."/>
        </authorList>
    </citation>
    <scope>NUCLEOTIDE SEQUENCE</scope>
    <source>
        <strain evidence="2">EXF-8016</strain>
    </source>
</reference>
<feature type="region of interest" description="Disordered" evidence="1">
    <location>
        <begin position="1"/>
        <end position="36"/>
    </location>
</feature>
<accession>A0A9P8K7N6</accession>